<dbReference type="OrthoDB" id="1559178at2759"/>
<reference evidence="1 2" key="1">
    <citation type="submission" date="2019-07" db="EMBL/GenBank/DDBJ databases">
        <title>De Novo Assembly of kiwifruit Actinidia rufa.</title>
        <authorList>
            <person name="Sugita-Konishi S."/>
            <person name="Sato K."/>
            <person name="Mori E."/>
            <person name="Abe Y."/>
            <person name="Kisaki G."/>
            <person name="Hamano K."/>
            <person name="Suezawa K."/>
            <person name="Otani M."/>
            <person name="Fukuda T."/>
            <person name="Manabe T."/>
            <person name="Gomi K."/>
            <person name="Tabuchi M."/>
            <person name="Akimitsu K."/>
            <person name="Kataoka I."/>
        </authorList>
    </citation>
    <scope>NUCLEOTIDE SEQUENCE [LARGE SCALE GENOMIC DNA]</scope>
    <source>
        <strain evidence="2">cv. Fuchu</strain>
    </source>
</reference>
<sequence>MEIGANRGDRPWGSVIEKGKEKMISWVRGKKVVVTPNTFAEIFDIPHVENPDFAFPDVRMQNCLSFLESYFWWMTIGMTVAMSVTRMSLLWAIGTGKSIDLPRIMFMAFCSAYDSSDIRGSVPFIRFLMALFKKYDISIPVDLIRTKQEKPIDKYSLTRSKGQRKKRKLVASSSEAPIVGIDELQDVITNLRIKFDTRNDWT</sequence>
<comment type="caution">
    <text evidence="1">The sequence shown here is derived from an EMBL/GenBank/DDBJ whole genome shotgun (WGS) entry which is preliminary data.</text>
</comment>
<proteinExistence type="predicted"/>
<organism evidence="1 2">
    <name type="scientific">Actinidia rufa</name>
    <dbReference type="NCBI Taxonomy" id="165716"/>
    <lineage>
        <taxon>Eukaryota</taxon>
        <taxon>Viridiplantae</taxon>
        <taxon>Streptophyta</taxon>
        <taxon>Embryophyta</taxon>
        <taxon>Tracheophyta</taxon>
        <taxon>Spermatophyta</taxon>
        <taxon>Magnoliopsida</taxon>
        <taxon>eudicotyledons</taxon>
        <taxon>Gunneridae</taxon>
        <taxon>Pentapetalae</taxon>
        <taxon>asterids</taxon>
        <taxon>Ericales</taxon>
        <taxon>Actinidiaceae</taxon>
        <taxon>Actinidia</taxon>
    </lineage>
</organism>
<protein>
    <submittedName>
        <fullName evidence="1">Uncharacterized protein</fullName>
    </submittedName>
</protein>
<accession>A0A7J0FGL9</accession>
<evidence type="ECO:0000313" key="2">
    <source>
        <dbReference type="Proteomes" id="UP000585474"/>
    </source>
</evidence>
<dbReference type="Proteomes" id="UP000585474">
    <property type="component" value="Unassembled WGS sequence"/>
</dbReference>
<gene>
    <name evidence="1" type="ORF">Acr_12g0001170</name>
</gene>
<dbReference type="EMBL" id="BJWL01000012">
    <property type="protein sequence ID" value="GFY97576.1"/>
    <property type="molecule type" value="Genomic_DNA"/>
</dbReference>
<name>A0A7J0FGL9_9ERIC</name>
<evidence type="ECO:0000313" key="1">
    <source>
        <dbReference type="EMBL" id="GFY97576.1"/>
    </source>
</evidence>
<keyword evidence="2" id="KW-1185">Reference proteome</keyword>
<dbReference type="AlphaFoldDB" id="A0A7J0FGL9"/>